<sequence>MSPGRRAVVPRWLRGLRVRLILAFVLVTVLGAAVAAWASYASTSTSLVDEAQQRAVTDVRHRVGAITADLTMPPDQATLDRLRTAVGAPAMATYRQLSSSDGMEPGLVTAELRGAVRDRRELVMQRVAGPKLIIGTPVLTTALDGTRSPSGIEVYVLRDLAPVQQQMDASARSAALTSALALPLAILLALLAARGVLRPVREMRTAARRLAVHDLSTRLRVRGVDELADLAGTFNHMAAELQGSVAELRRMESDARRFVADVSHELRTPLTTLTAVVEVLEDETEAMSPNARASALLAVQETRKLTRLVEDLIEVSRFDAGAARTRPEEVELRQAVTDCLRSRGWLDAVELDAPEPIDAVLDRRRFDVVVANLVGNALRHGEPPVRLRLRADEREVEVEVTDHGPGLPGDLATRVFERFYKADAARTRSEGSGLGLAIAAENARLHGGDIAAGNLPGAGARFVLRLPRYAEEVTGT</sequence>
<evidence type="ECO:0000256" key="2">
    <source>
        <dbReference type="ARBA" id="ARBA00004236"/>
    </source>
</evidence>
<dbReference type="InterPro" id="IPR005467">
    <property type="entry name" value="His_kinase_dom"/>
</dbReference>
<keyword evidence="5" id="KW-0808">Transferase</keyword>
<dbReference type="InterPro" id="IPR003661">
    <property type="entry name" value="HisK_dim/P_dom"/>
</dbReference>
<dbReference type="PANTHER" id="PTHR45436:SF5">
    <property type="entry name" value="SENSOR HISTIDINE KINASE TRCS"/>
    <property type="match status" value="1"/>
</dbReference>
<keyword evidence="4" id="KW-0597">Phosphoprotein</keyword>
<comment type="catalytic activity">
    <reaction evidence="1">
        <text>ATP + protein L-histidine = ADP + protein N-phospho-L-histidine.</text>
        <dbReference type="EC" id="2.7.13.3"/>
    </reaction>
</comment>
<dbReference type="SMART" id="SM00388">
    <property type="entry name" value="HisKA"/>
    <property type="match status" value="1"/>
</dbReference>
<evidence type="ECO:0000256" key="10">
    <source>
        <dbReference type="ARBA" id="ARBA00023136"/>
    </source>
</evidence>
<evidence type="ECO:0000256" key="3">
    <source>
        <dbReference type="ARBA" id="ARBA00012438"/>
    </source>
</evidence>
<dbReference type="Proteomes" id="UP001597419">
    <property type="component" value="Unassembled WGS sequence"/>
</dbReference>
<feature type="transmembrane region" description="Helical" evidence="11">
    <location>
        <begin position="174"/>
        <end position="197"/>
    </location>
</feature>
<dbReference type="Gene3D" id="1.10.287.130">
    <property type="match status" value="1"/>
</dbReference>
<dbReference type="CDD" id="cd00075">
    <property type="entry name" value="HATPase"/>
    <property type="match status" value="1"/>
</dbReference>
<evidence type="ECO:0000313" key="14">
    <source>
        <dbReference type="EMBL" id="MFD2462967.1"/>
    </source>
</evidence>
<gene>
    <name evidence="14" type="ORF">ACFSYJ_30460</name>
</gene>
<keyword evidence="9" id="KW-0902">Two-component regulatory system</keyword>
<evidence type="ECO:0000313" key="15">
    <source>
        <dbReference type="Proteomes" id="UP001597419"/>
    </source>
</evidence>
<dbReference type="InterPro" id="IPR003594">
    <property type="entry name" value="HATPase_dom"/>
</dbReference>
<evidence type="ECO:0000256" key="6">
    <source>
        <dbReference type="ARBA" id="ARBA00022692"/>
    </source>
</evidence>
<evidence type="ECO:0000256" key="9">
    <source>
        <dbReference type="ARBA" id="ARBA00023012"/>
    </source>
</evidence>
<dbReference type="InterPro" id="IPR050428">
    <property type="entry name" value="TCS_sensor_his_kinase"/>
</dbReference>
<comment type="caution">
    <text evidence="14">The sequence shown here is derived from an EMBL/GenBank/DDBJ whole genome shotgun (WGS) entry which is preliminary data.</text>
</comment>
<evidence type="ECO:0000256" key="4">
    <source>
        <dbReference type="ARBA" id="ARBA00022553"/>
    </source>
</evidence>
<dbReference type="SUPFAM" id="SSF158472">
    <property type="entry name" value="HAMP domain-like"/>
    <property type="match status" value="1"/>
</dbReference>
<organism evidence="14 15">
    <name type="scientific">Amycolatopsis samaneae</name>
    <dbReference type="NCBI Taxonomy" id="664691"/>
    <lineage>
        <taxon>Bacteria</taxon>
        <taxon>Bacillati</taxon>
        <taxon>Actinomycetota</taxon>
        <taxon>Actinomycetes</taxon>
        <taxon>Pseudonocardiales</taxon>
        <taxon>Pseudonocardiaceae</taxon>
        <taxon>Amycolatopsis</taxon>
    </lineage>
</organism>
<accession>A0ABW5GPZ6</accession>
<dbReference type="SMART" id="SM00304">
    <property type="entry name" value="HAMP"/>
    <property type="match status" value="1"/>
</dbReference>
<feature type="domain" description="Histidine kinase" evidence="12">
    <location>
        <begin position="261"/>
        <end position="470"/>
    </location>
</feature>
<keyword evidence="6 11" id="KW-0812">Transmembrane</keyword>
<proteinExistence type="predicted"/>
<dbReference type="CDD" id="cd06225">
    <property type="entry name" value="HAMP"/>
    <property type="match status" value="1"/>
</dbReference>
<dbReference type="Gene3D" id="6.10.340.10">
    <property type="match status" value="1"/>
</dbReference>
<dbReference type="Gene3D" id="3.30.565.10">
    <property type="entry name" value="Histidine kinase-like ATPase, C-terminal domain"/>
    <property type="match status" value="1"/>
</dbReference>
<dbReference type="SUPFAM" id="SSF55874">
    <property type="entry name" value="ATPase domain of HSP90 chaperone/DNA topoisomerase II/histidine kinase"/>
    <property type="match status" value="1"/>
</dbReference>
<keyword evidence="15" id="KW-1185">Reference proteome</keyword>
<evidence type="ECO:0000256" key="7">
    <source>
        <dbReference type="ARBA" id="ARBA00022777"/>
    </source>
</evidence>
<dbReference type="PRINTS" id="PR00344">
    <property type="entry name" value="BCTRLSENSOR"/>
</dbReference>
<dbReference type="RefSeq" id="WP_345392810.1">
    <property type="nucleotide sequence ID" value="NZ_BAABHG010000005.1"/>
</dbReference>
<dbReference type="PANTHER" id="PTHR45436">
    <property type="entry name" value="SENSOR HISTIDINE KINASE YKOH"/>
    <property type="match status" value="1"/>
</dbReference>
<name>A0ABW5GPZ6_9PSEU</name>
<keyword evidence="8 11" id="KW-1133">Transmembrane helix</keyword>
<evidence type="ECO:0000256" key="8">
    <source>
        <dbReference type="ARBA" id="ARBA00022989"/>
    </source>
</evidence>
<dbReference type="SMART" id="SM00387">
    <property type="entry name" value="HATPase_c"/>
    <property type="match status" value="1"/>
</dbReference>
<keyword evidence="14" id="KW-0547">Nucleotide-binding</keyword>
<dbReference type="EMBL" id="JBHUKU010000020">
    <property type="protein sequence ID" value="MFD2462967.1"/>
    <property type="molecule type" value="Genomic_DNA"/>
</dbReference>
<keyword evidence="14" id="KW-0067">ATP-binding</keyword>
<evidence type="ECO:0000256" key="11">
    <source>
        <dbReference type="SAM" id="Phobius"/>
    </source>
</evidence>
<dbReference type="EC" id="2.7.13.3" evidence="3"/>
<dbReference type="PROSITE" id="PS50109">
    <property type="entry name" value="HIS_KIN"/>
    <property type="match status" value="1"/>
</dbReference>
<dbReference type="InterPro" id="IPR003660">
    <property type="entry name" value="HAMP_dom"/>
</dbReference>
<dbReference type="Pfam" id="PF00512">
    <property type="entry name" value="HisKA"/>
    <property type="match status" value="1"/>
</dbReference>
<comment type="subcellular location">
    <subcellularLocation>
        <location evidence="2">Cell membrane</location>
    </subcellularLocation>
</comment>
<feature type="domain" description="HAMP" evidence="13">
    <location>
        <begin position="194"/>
        <end position="246"/>
    </location>
</feature>
<evidence type="ECO:0000256" key="1">
    <source>
        <dbReference type="ARBA" id="ARBA00000085"/>
    </source>
</evidence>
<evidence type="ECO:0000259" key="12">
    <source>
        <dbReference type="PROSITE" id="PS50109"/>
    </source>
</evidence>
<reference evidence="15" key="1">
    <citation type="journal article" date="2019" name="Int. J. Syst. Evol. Microbiol.">
        <title>The Global Catalogue of Microorganisms (GCM) 10K type strain sequencing project: providing services to taxonomists for standard genome sequencing and annotation.</title>
        <authorList>
            <consortium name="The Broad Institute Genomics Platform"/>
            <consortium name="The Broad Institute Genome Sequencing Center for Infectious Disease"/>
            <person name="Wu L."/>
            <person name="Ma J."/>
        </authorList>
    </citation>
    <scope>NUCLEOTIDE SEQUENCE [LARGE SCALE GENOMIC DNA]</scope>
    <source>
        <strain evidence="15">CGMCC 4.7643</strain>
    </source>
</reference>
<dbReference type="GO" id="GO:0005524">
    <property type="term" value="F:ATP binding"/>
    <property type="evidence" value="ECO:0007669"/>
    <property type="project" value="UniProtKB-KW"/>
</dbReference>
<dbReference type="InterPro" id="IPR004358">
    <property type="entry name" value="Sig_transdc_His_kin-like_C"/>
</dbReference>
<dbReference type="InterPro" id="IPR036097">
    <property type="entry name" value="HisK_dim/P_sf"/>
</dbReference>
<keyword evidence="7" id="KW-0418">Kinase</keyword>
<dbReference type="Pfam" id="PF00672">
    <property type="entry name" value="HAMP"/>
    <property type="match status" value="1"/>
</dbReference>
<protein>
    <recommendedName>
        <fullName evidence="3">histidine kinase</fullName>
        <ecNumber evidence="3">2.7.13.3</ecNumber>
    </recommendedName>
</protein>
<dbReference type="SUPFAM" id="SSF47384">
    <property type="entry name" value="Homodimeric domain of signal transducing histidine kinase"/>
    <property type="match status" value="1"/>
</dbReference>
<dbReference type="PROSITE" id="PS50885">
    <property type="entry name" value="HAMP"/>
    <property type="match status" value="1"/>
</dbReference>
<dbReference type="Pfam" id="PF02518">
    <property type="entry name" value="HATPase_c"/>
    <property type="match status" value="1"/>
</dbReference>
<dbReference type="InterPro" id="IPR036890">
    <property type="entry name" value="HATPase_C_sf"/>
</dbReference>
<evidence type="ECO:0000259" key="13">
    <source>
        <dbReference type="PROSITE" id="PS50885"/>
    </source>
</evidence>
<dbReference type="CDD" id="cd00082">
    <property type="entry name" value="HisKA"/>
    <property type="match status" value="1"/>
</dbReference>
<evidence type="ECO:0000256" key="5">
    <source>
        <dbReference type="ARBA" id="ARBA00022679"/>
    </source>
</evidence>
<keyword evidence="10 11" id="KW-0472">Membrane</keyword>